<accession>A0AAP2DPX6</accession>
<dbReference type="RefSeq" id="WP_254167333.1">
    <property type="nucleotide sequence ID" value="NZ_JAHESF010000025.1"/>
</dbReference>
<sequence>MARCLKGESTPEDDMMLQDLLSSDPGMKEEYDLFRSLVQNECNTQLNGDSSEAHLQKKFDRITRRLKEEGSL</sequence>
<evidence type="ECO:0000313" key="2">
    <source>
        <dbReference type="Proteomes" id="UP001319200"/>
    </source>
</evidence>
<dbReference type="AlphaFoldDB" id="A0AAP2DPX6"/>
<name>A0AAP2DPX6_9BACT</name>
<proteinExistence type="predicted"/>
<organism evidence="1 2">
    <name type="scientific">Chryseosolibacter histidini</name>
    <dbReference type="NCBI Taxonomy" id="2782349"/>
    <lineage>
        <taxon>Bacteria</taxon>
        <taxon>Pseudomonadati</taxon>
        <taxon>Bacteroidota</taxon>
        <taxon>Cytophagia</taxon>
        <taxon>Cytophagales</taxon>
        <taxon>Chryseotaleaceae</taxon>
        <taxon>Chryseosolibacter</taxon>
    </lineage>
</organism>
<protein>
    <submittedName>
        <fullName evidence="1">Uncharacterized protein</fullName>
    </submittedName>
</protein>
<comment type="caution">
    <text evidence="1">The sequence shown here is derived from an EMBL/GenBank/DDBJ whole genome shotgun (WGS) entry which is preliminary data.</text>
</comment>
<dbReference type="EMBL" id="JAHESF010000025">
    <property type="protein sequence ID" value="MBT1699409.1"/>
    <property type="molecule type" value="Genomic_DNA"/>
</dbReference>
<gene>
    <name evidence="1" type="ORF">KK083_21105</name>
</gene>
<reference evidence="1 2" key="1">
    <citation type="submission" date="2021-05" db="EMBL/GenBank/DDBJ databases">
        <title>A Polyphasic approach of four new species of the genus Ohtaekwangia: Ohtaekwangia histidinii sp. nov., Ohtaekwangia cretensis sp. nov., Ohtaekwangia indiensis sp. nov., Ohtaekwangia reichenbachii sp. nov. from diverse environment.</title>
        <authorList>
            <person name="Octaviana S."/>
        </authorList>
    </citation>
    <scope>NUCLEOTIDE SEQUENCE [LARGE SCALE GENOMIC DNA]</scope>
    <source>
        <strain evidence="1 2">PWU4</strain>
    </source>
</reference>
<keyword evidence="2" id="KW-1185">Reference proteome</keyword>
<evidence type="ECO:0000313" key="1">
    <source>
        <dbReference type="EMBL" id="MBT1699409.1"/>
    </source>
</evidence>
<dbReference type="Proteomes" id="UP001319200">
    <property type="component" value="Unassembled WGS sequence"/>
</dbReference>